<dbReference type="InterPro" id="IPR029058">
    <property type="entry name" value="AB_hydrolase_fold"/>
</dbReference>
<dbReference type="EMBL" id="BSXN01001058">
    <property type="protein sequence ID" value="GME71350.1"/>
    <property type="molecule type" value="Genomic_DNA"/>
</dbReference>
<dbReference type="SUPFAM" id="SSF53474">
    <property type="entry name" value="alpha/beta-Hydrolases"/>
    <property type="match status" value="1"/>
</dbReference>
<dbReference type="Pfam" id="PF02230">
    <property type="entry name" value="Abhydrolase_2"/>
    <property type="match status" value="1"/>
</dbReference>
<keyword evidence="12" id="KW-1185">Reference proteome</keyword>
<keyword evidence="5" id="KW-0378">Hydrolase</keyword>
<sequence>MLSAVRIKAPKKPTAIMIMIHGLGDSGENYQFLSDLFHKQEEFKQISFIFPNAPIQPVSINGGFPMPSWFDILQLGQGSDLTPTSTASPTGEMKFDANSFWDSYKNVEQLIRYESESTGIPFSRIVIGGFSQGGALALAAGAFFKEKLAGILALSSSFPINSKEYLSENYQISDVNKSTCFFQGHGDMDQVIPSRFGKLASEAFKEKGFKNYNFKEYIGLDHGMSNEEMKDVSNFLSTTLPPI</sequence>
<evidence type="ECO:0000256" key="4">
    <source>
        <dbReference type="ARBA" id="ARBA00022487"/>
    </source>
</evidence>
<reference evidence="11" key="1">
    <citation type="submission" date="2023-04" db="EMBL/GenBank/DDBJ databases">
        <title>Candida boidinii NBRC 10035.</title>
        <authorList>
            <person name="Ichikawa N."/>
            <person name="Sato H."/>
            <person name="Tonouchi N."/>
        </authorList>
    </citation>
    <scope>NUCLEOTIDE SEQUENCE</scope>
    <source>
        <strain evidence="11">NBRC 10035</strain>
    </source>
</reference>
<evidence type="ECO:0000256" key="6">
    <source>
        <dbReference type="ARBA" id="ARBA00022832"/>
    </source>
</evidence>
<dbReference type="PANTHER" id="PTHR10655">
    <property type="entry name" value="LYSOPHOSPHOLIPASE-RELATED"/>
    <property type="match status" value="1"/>
</dbReference>
<dbReference type="PANTHER" id="PTHR10655:SF17">
    <property type="entry name" value="LYSOPHOSPHOLIPASE-LIKE PROTEIN 1"/>
    <property type="match status" value="1"/>
</dbReference>
<proteinExistence type="inferred from homology"/>
<dbReference type="InterPro" id="IPR050565">
    <property type="entry name" value="LYPA1-2/EST-like"/>
</dbReference>
<feature type="domain" description="Phospholipase/carboxylesterase/thioesterase" evidence="10">
    <location>
        <begin position="9"/>
        <end position="239"/>
    </location>
</feature>
<evidence type="ECO:0000256" key="8">
    <source>
        <dbReference type="ARBA" id="ARBA00031195"/>
    </source>
</evidence>
<dbReference type="EC" id="3.1.2.22" evidence="2"/>
<gene>
    <name evidence="11" type="ORF">Cboi02_000318000</name>
</gene>
<comment type="similarity">
    <text evidence="1">Belongs to the AB hydrolase superfamily. AB hydrolase 2 family.</text>
</comment>
<accession>A0A9W6T1K0</accession>
<evidence type="ECO:0000256" key="1">
    <source>
        <dbReference type="ARBA" id="ARBA00006499"/>
    </source>
</evidence>
<evidence type="ECO:0000256" key="7">
    <source>
        <dbReference type="ARBA" id="ARBA00029392"/>
    </source>
</evidence>
<keyword evidence="6" id="KW-0443">Lipid metabolism</keyword>
<evidence type="ECO:0000256" key="5">
    <source>
        <dbReference type="ARBA" id="ARBA00022801"/>
    </source>
</evidence>
<comment type="function">
    <text evidence="7">Hydrolyzes fatty acids from S-acylated cysteine residues in proteins with a strong preference for palmitoylated G-alpha proteins over other acyl substrates. Mediates the deacylation of G-alpha proteins such as GPA1 in vivo, but has weak or no activity toward palmitoylated Ras proteins. Has weak lysophospholipase activity in vitro; however such activity may not exist in vivo.</text>
</comment>
<evidence type="ECO:0000313" key="12">
    <source>
        <dbReference type="Proteomes" id="UP001165120"/>
    </source>
</evidence>
<dbReference type="GO" id="GO:0052689">
    <property type="term" value="F:carboxylic ester hydrolase activity"/>
    <property type="evidence" value="ECO:0007669"/>
    <property type="project" value="UniProtKB-KW"/>
</dbReference>
<dbReference type="GO" id="GO:0005737">
    <property type="term" value="C:cytoplasm"/>
    <property type="evidence" value="ECO:0007669"/>
    <property type="project" value="TreeGrafter"/>
</dbReference>
<evidence type="ECO:0000259" key="10">
    <source>
        <dbReference type="Pfam" id="PF02230"/>
    </source>
</evidence>
<evidence type="ECO:0000256" key="2">
    <source>
        <dbReference type="ARBA" id="ARBA00012423"/>
    </source>
</evidence>
<dbReference type="Gene3D" id="3.40.50.1820">
    <property type="entry name" value="alpha/beta hydrolase"/>
    <property type="match status" value="1"/>
</dbReference>
<dbReference type="AlphaFoldDB" id="A0A9W6T1K0"/>
<protein>
    <recommendedName>
        <fullName evidence="3">Acyl-protein thioesterase 1</fullName>
        <ecNumber evidence="2">3.1.2.22</ecNumber>
    </recommendedName>
    <alternativeName>
        <fullName evidence="8">Palmitoyl-protein hydrolase</fullName>
    </alternativeName>
</protein>
<name>A0A9W6T1K0_CANBO</name>
<keyword evidence="6" id="KW-0276">Fatty acid metabolism</keyword>
<evidence type="ECO:0000313" key="11">
    <source>
        <dbReference type="EMBL" id="GME71350.1"/>
    </source>
</evidence>
<dbReference type="Proteomes" id="UP001165120">
    <property type="component" value="Unassembled WGS sequence"/>
</dbReference>
<evidence type="ECO:0000256" key="3">
    <source>
        <dbReference type="ARBA" id="ARBA00014923"/>
    </source>
</evidence>
<organism evidence="11 12">
    <name type="scientific">Candida boidinii</name>
    <name type="common">Yeast</name>
    <dbReference type="NCBI Taxonomy" id="5477"/>
    <lineage>
        <taxon>Eukaryota</taxon>
        <taxon>Fungi</taxon>
        <taxon>Dikarya</taxon>
        <taxon>Ascomycota</taxon>
        <taxon>Saccharomycotina</taxon>
        <taxon>Pichiomycetes</taxon>
        <taxon>Pichiales</taxon>
        <taxon>Pichiaceae</taxon>
        <taxon>Ogataea</taxon>
        <taxon>Ogataea/Candida clade</taxon>
    </lineage>
</organism>
<evidence type="ECO:0000256" key="9">
    <source>
        <dbReference type="ARBA" id="ARBA00047337"/>
    </source>
</evidence>
<keyword evidence="4" id="KW-0719">Serine esterase</keyword>
<comment type="catalytic activity">
    <reaction evidence="9">
        <text>S-hexadecanoyl-L-cysteinyl-[protein] + H2O = L-cysteinyl-[protein] + hexadecanoate + H(+)</text>
        <dbReference type="Rhea" id="RHEA:19233"/>
        <dbReference type="Rhea" id="RHEA-COMP:10131"/>
        <dbReference type="Rhea" id="RHEA-COMP:11032"/>
        <dbReference type="ChEBI" id="CHEBI:7896"/>
        <dbReference type="ChEBI" id="CHEBI:15377"/>
        <dbReference type="ChEBI" id="CHEBI:15378"/>
        <dbReference type="ChEBI" id="CHEBI:29950"/>
        <dbReference type="ChEBI" id="CHEBI:74151"/>
        <dbReference type="EC" id="3.1.2.22"/>
    </reaction>
</comment>
<dbReference type="GO" id="GO:0006631">
    <property type="term" value="P:fatty acid metabolic process"/>
    <property type="evidence" value="ECO:0007669"/>
    <property type="project" value="UniProtKB-KW"/>
</dbReference>
<dbReference type="GO" id="GO:0008474">
    <property type="term" value="F:palmitoyl-(protein) hydrolase activity"/>
    <property type="evidence" value="ECO:0007669"/>
    <property type="project" value="UniProtKB-EC"/>
</dbReference>
<comment type="caution">
    <text evidence="11">The sequence shown here is derived from an EMBL/GenBank/DDBJ whole genome shotgun (WGS) entry which is preliminary data.</text>
</comment>
<dbReference type="InterPro" id="IPR003140">
    <property type="entry name" value="PLipase/COase/thioEstase"/>
</dbReference>